<evidence type="ECO:0000256" key="18">
    <source>
        <dbReference type="RuleBase" id="RU003938"/>
    </source>
</evidence>
<comment type="caution">
    <text evidence="21">The sequence shown here is derived from an EMBL/GenBank/DDBJ whole genome shotgun (WGS) entry which is preliminary data.</text>
</comment>
<evidence type="ECO:0000313" key="22">
    <source>
        <dbReference type="Proteomes" id="UP001595699"/>
    </source>
</evidence>
<dbReference type="RefSeq" id="WP_307782431.1">
    <property type="nucleotide sequence ID" value="NZ_JAFBCM010000001.1"/>
</dbReference>
<evidence type="ECO:0000256" key="13">
    <source>
        <dbReference type="ARBA" id="ARBA00022989"/>
    </source>
</evidence>
<keyword evidence="17" id="KW-1208">Phospholipid metabolism</keyword>
<dbReference type="Pfam" id="PF01148">
    <property type="entry name" value="CTP_transf_1"/>
    <property type="match status" value="1"/>
</dbReference>
<evidence type="ECO:0000256" key="12">
    <source>
        <dbReference type="ARBA" id="ARBA00022695"/>
    </source>
</evidence>
<feature type="transmembrane region" description="Helical" evidence="20">
    <location>
        <begin position="59"/>
        <end position="79"/>
    </location>
</feature>
<keyword evidence="13 20" id="KW-1133">Transmembrane helix</keyword>
<comment type="pathway">
    <text evidence="3 18">Phospholipid metabolism; CDP-diacylglycerol biosynthesis; CDP-diacylglycerol from sn-glycerol 3-phosphate: step 3/3.</text>
</comment>
<evidence type="ECO:0000256" key="2">
    <source>
        <dbReference type="ARBA" id="ARBA00004651"/>
    </source>
</evidence>
<evidence type="ECO:0000256" key="20">
    <source>
        <dbReference type="SAM" id="Phobius"/>
    </source>
</evidence>
<evidence type="ECO:0000256" key="15">
    <source>
        <dbReference type="ARBA" id="ARBA00023136"/>
    </source>
</evidence>
<keyword evidence="9" id="KW-0444">Lipid biosynthesis</keyword>
<keyword evidence="8" id="KW-1003">Cell membrane</keyword>
<feature type="region of interest" description="Disordered" evidence="19">
    <location>
        <begin position="1"/>
        <end position="53"/>
    </location>
</feature>
<comment type="subcellular location">
    <subcellularLocation>
        <location evidence="2">Cell membrane</location>
        <topology evidence="2">Multi-pass membrane protein</topology>
    </subcellularLocation>
</comment>
<evidence type="ECO:0000256" key="6">
    <source>
        <dbReference type="ARBA" id="ARBA00012487"/>
    </source>
</evidence>
<evidence type="ECO:0000256" key="4">
    <source>
        <dbReference type="ARBA" id="ARBA00005189"/>
    </source>
</evidence>
<evidence type="ECO:0000256" key="19">
    <source>
        <dbReference type="SAM" id="MobiDB-lite"/>
    </source>
</evidence>
<dbReference type="PANTHER" id="PTHR46382">
    <property type="entry name" value="PHOSPHATIDATE CYTIDYLYLTRANSFERASE"/>
    <property type="match status" value="1"/>
</dbReference>
<dbReference type="GO" id="GO:0016779">
    <property type="term" value="F:nucleotidyltransferase activity"/>
    <property type="evidence" value="ECO:0007669"/>
    <property type="project" value="UniProtKB-KW"/>
</dbReference>
<dbReference type="InterPro" id="IPR000374">
    <property type="entry name" value="PC_trans"/>
</dbReference>
<dbReference type="Proteomes" id="UP001595699">
    <property type="component" value="Unassembled WGS sequence"/>
</dbReference>
<feature type="transmembrane region" description="Helical" evidence="20">
    <location>
        <begin position="303"/>
        <end position="320"/>
    </location>
</feature>
<feature type="transmembrane region" description="Helical" evidence="20">
    <location>
        <begin position="123"/>
        <end position="150"/>
    </location>
</feature>
<keyword evidence="14" id="KW-0443">Lipid metabolism</keyword>
<evidence type="ECO:0000256" key="3">
    <source>
        <dbReference type="ARBA" id="ARBA00005119"/>
    </source>
</evidence>
<evidence type="ECO:0000256" key="10">
    <source>
        <dbReference type="ARBA" id="ARBA00022679"/>
    </source>
</evidence>
<name>A0ABV7YEX3_9ACTN</name>
<evidence type="ECO:0000256" key="5">
    <source>
        <dbReference type="ARBA" id="ARBA00010185"/>
    </source>
</evidence>
<evidence type="ECO:0000256" key="9">
    <source>
        <dbReference type="ARBA" id="ARBA00022516"/>
    </source>
</evidence>
<dbReference type="PROSITE" id="PS01315">
    <property type="entry name" value="CDS"/>
    <property type="match status" value="1"/>
</dbReference>
<dbReference type="EMBL" id="JBHRZH010000020">
    <property type="protein sequence ID" value="MFC3763738.1"/>
    <property type="molecule type" value="Genomic_DNA"/>
</dbReference>
<comment type="catalytic activity">
    <reaction evidence="1 18">
        <text>a 1,2-diacyl-sn-glycero-3-phosphate + CTP + H(+) = a CDP-1,2-diacyl-sn-glycerol + diphosphate</text>
        <dbReference type="Rhea" id="RHEA:16229"/>
        <dbReference type="ChEBI" id="CHEBI:15378"/>
        <dbReference type="ChEBI" id="CHEBI:33019"/>
        <dbReference type="ChEBI" id="CHEBI:37563"/>
        <dbReference type="ChEBI" id="CHEBI:58332"/>
        <dbReference type="ChEBI" id="CHEBI:58608"/>
        <dbReference type="EC" id="2.7.7.41"/>
    </reaction>
</comment>
<feature type="transmembrane region" description="Helical" evidence="20">
    <location>
        <begin position="162"/>
        <end position="182"/>
    </location>
</feature>
<evidence type="ECO:0000256" key="16">
    <source>
        <dbReference type="ARBA" id="ARBA00023209"/>
    </source>
</evidence>
<organism evidence="21 22">
    <name type="scientific">Tenggerimyces flavus</name>
    <dbReference type="NCBI Taxonomy" id="1708749"/>
    <lineage>
        <taxon>Bacteria</taxon>
        <taxon>Bacillati</taxon>
        <taxon>Actinomycetota</taxon>
        <taxon>Actinomycetes</taxon>
        <taxon>Propionibacteriales</taxon>
        <taxon>Nocardioidaceae</taxon>
        <taxon>Tenggerimyces</taxon>
    </lineage>
</organism>
<proteinExistence type="inferred from homology"/>
<keyword evidence="22" id="KW-1185">Reference proteome</keyword>
<feature type="transmembrane region" description="Helical" evidence="20">
    <location>
        <begin position="188"/>
        <end position="208"/>
    </location>
</feature>
<reference evidence="22" key="1">
    <citation type="journal article" date="2019" name="Int. J. Syst. Evol. Microbiol.">
        <title>The Global Catalogue of Microorganisms (GCM) 10K type strain sequencing project: providing services to taxonomists for standard genome sequencing and annotation.</title>
        <authorList>
            <consortium name="The Broad Institute Genomics Platform"/>
            <consortium name="The Broad Institute Genome Sequencing Center for Infectious Disease"/>
            <person name="Wu L."/>
            <person name="Ma J."/>
        </authorList>
    </citation>
    <scope>NUCLEOTIDE SEQUENCE [LARGE SCALE GENOMIC DNA]</scope>
    <source>
        <strain evidence="22">CGMCC 4.7241</strain>
    </source>
</reference>
<evidence type="ECO:0000256" key="14">
    <source>
        <dbReference type="ARBA" id="ARBA00023098"/>
    </source>
</evidence>
<feature type="transmembrane region" description="Helical" evidence="20">
    <location>
        <begin position="229"/>
        <end position="249"/>
    </location>
</feature>
<feature type="transmembrane region" description="Helical" evidence="20">
    <location>
        <begin position="84"/>
        <end position="103"/>
    </location>
</feature>
<evidence type="ECO:0000313" key="21">
    <source>
        <dbReference type="EMBL" id="MFC3763738.1"/>
    </source>
</evidence>
<sequence length="321" mass="32589">MHDAVTGAQSSQEPDGAEAIAPPGGADATVPAAAAPNGVPDVPVNEEALPTTERPGRDLAAAIGVGTLMAGAVIVSLLVFKVAFVVLVVIIVGIGVVELAQALRPSGVRLPLIPMQAGVIGMIAGGYIGGAGVLAAALGLCTLAVCFWRITGPREGFVRDITASFFVALYVPFLAAFAILMLRPEDGAYRVLLFAAVTVMSDVGGLAAGMLFGKHPLAPSISPKKTWEGLAGSAVLCLAVGTAGGWFLFDGHWLAGLVLGAVVTLTATPGDLVESALKRDLGIKDMGHVLPGHGGVMDRLDSLLPSALVSWIVLTLLIPIG</sequence>
<keyword evidence="10 18" id="KW-0808">Transferase</keyword>
<keyword evidence="12 18" id="KW-0548">Nucleotidyltransferase</keyword>
<keyword evidence="16" id="KW-0594">Phospholipid biosynthesis</keyword>
<comment type="pathway">
    <text evidence="4">Lipid metabolism.</text>
</comment>
<dbReference type="EC" id="2.7.7.41" evidence="6 18"/>
<evidence type="ECO:0000256" key="17">
    <source>
        <dbReference type="ARBA" id="ARBA00023264"/>
    </source>
</evidence>
<keyword evidence="15 20" id="KW-0472">Membrane</keyword>
<feature type="compositionally biased region" description="Low complexity" evidence="19">
    <location>
        <begin position="21"/>
        <end position="45"/>
    </location>
</feature>
<comment type="similarity">
    <text evidence="5 18">Belongs to the CDS family.</text>
</comment>
<keyword evidence="11 18" id="KW-0812">Transmembrane</keyword>
<accession>A0ABV7YEX3</accession>
<evidence type="ECO:0000256" key="8">
    <source>
        <dbReference type="ARBA" id="ARBA00022475"/>
    </source>
</evidence>
<gene>
    <name evidence="21" type="ORF">ACFOUW_23065</name>
</gene>
<evidence type="ECO:0000256" key="11">
    <source>
        <dbReference type="ARBA" id="ARBA00022692"/>
    </source>
</evidence>
<evidence type="ECO:0000256" key="1">
    <source>
        <dbReference type="ARBA" id="ARBA00001698"/>
    </source>
</evidence>
<evidence type="ECO:0000256" key="7">
    <source>
        <dbReference type="ARBA" id="ARBA00019373"/>
    </source>
</evidence>
<protein>
    <recommendedName>
        <fullName evidence="7 18">Phosphatidate cytidylyltransferase</fullName>
        <ecNumber evidence="6 18">2.7.7.41</ecNumber>
    </recommendedName>
</protein>
<dbReference type="PANTHER" id="PTHR46382:SF1">
    <property type="entry name" value="PHOSPHATIDATE CYTIDYLYLTRANSFERASE"/>
    <property type="match status" value="1"/>
</dbReference>